<accession>A0A8R1YM35</accession>
<protein>
    <submittedName>
        <fullName evidence="1">Uncharacterized protein</fullName>
    </submittedName>
</protein>
<evidence type="ECO:0000313" key="2">
    <source>
        <dbReference type="Proteomes" id="UP000005239"/>
    </source>
</evidence>
<proteinExistence type="predicted"/>
<dbReference type="AlphaFoldDB" id="A0A2A6B9N9"/>
<evidence type="ECO:0000313" key="1">
    <source>
        <dbReference type="EnsemblMetazoa" id="PPA35321.1"/>
    </source>
</evidence>
<reference evidence="2" key="1">
    <citation type="journal article" date="2008" name="Nat. Genet.">
        <title>The Pristionchus pacificus genome provides a unique perspective on nematode lifestyle and parasitism.</title>
        <authorList>
            <person name="Dieterich C."/>
            <person name="Clifton S.W."/>
            <person name="Schuster L.N."/>
            <person name="Chinwalla A."/>
            <person name="Delehaunty K."/>
            <person name="Dinkelacker I."/>
            <person name="Fulton L."/>
            <person name="Fulton R."/>
            <person name="Godfrey J."/>
            <person name="Minx P."/>
            <person name="Mitreva M."/>
            <person name="Roeseler W."/>
            <person name="Tian H."/>
            <person name="Witte H."/>
            <person name="Yang S.P."/>
            <person name="Wilson R.K."/>
            <person name="Sommer R.J."/>
        </authorList>
    </citation>
    <scope>NUCLEOTIDE SEQUENCE [LARGE SCALE GENOMIC DNA]</scope>
    <source>
        <strain evidence="2">PS312</strain>
    </source>
</reference>
<accession>A0A2A6B9N9</accession>
<dbReference type="Proteomes" id="UP000005239">
    <property type="component" value="Unassembled WGS sequence"/>
</dbReference>
<name>A0A2A6B9N9_PRIPA</name>
<reference evidence="1" key="2">
    <citation type="submission" date="2022-06" db="UniProtKB">
        <authorList>
            <consortium name="EnsemblMetazoa"/>
        </authorList>
    </citation>
    <scope>IDENTIFICATION</scope>
    <source>
        <strain evidence="1">PS312</strain>
    </source>
</reference>
<gene>
    <name evidence="1" type="primary">WBGene00273690</name>
</gene>
<dbReference type="EnsemblMetazoa" id="PPA35321.1">
    <property type="protein sequence ID" value="PPA35321.1"/>
    <property type="gene ID" value="WBGene00273690"/>
</dbReference>
<keyword evidence="2" id="KW-1185">Reference proteome</keyword>
<organism evidence="1 2">
    <name type="scientific">Pristionchus pacificus</name>
    <name type="common">Parasitic nematode worm</name>
    <dbReference type="NCBI Taxonomy" id="54126"/>
    <lineage>
        <taxon>Eukaryota</taxon>
        <taxon>Metazoa</taxon>
        <taxon>Ecdysozoa</taxon>
        <taxon>Nematoda</taxon>
        <taxon>Chromadorea</taxon>
        <taxon>Rhabditida</taxon>
        <taxon>Rhabditina</taxon>
        <taxon>Diplogasteromorpha</taxon>
        <taxon>Diplogasteroidea</taxon>
        <taxon>Neodiplogasteridae</taxon>
        <taxon>Pristionchus</taxon>
    </lineage>
</organism>
<sequence>MSKCGIIEYCSCSVKENITIFLFRRVHWVKIVAALNATGRIRAKLHIDELVNRFRVTVTAGDGTVSTPVTEVTPFSSYTALIHLFHRLLNDHVPSLFFTGVSISHSFATRAQPVLETFVMWFEANVDAVISLSHCAHPLVPSTLERPCSIIVLHRSKHFPFFRNSSVKSMSPSENKIILADLPSDIVRIIVKMEPQSTTSMRLEFEIDSKLLYSPNHFVHPSIASFFRKCMTIGRLEIDLILNVYHVSVDQIFATISQFPVLVLSFNVNHTVRGCIDAKILNLLRGGSVKKRLVLTAGMCIFRNNWMQNGLISNQKCGSFLFEAVRFVPEVEIISAANIFDTQLNERRVRVYWMEVVAELNATGSVRAVLNIDELINQFRDALTLADLPSDIIRIIAEMEPQLITRMRLIAPSWCMPISIIKRLYWRIDSDGHLMTLNIASSSLDYFDIDEWYHRSVIINSDTEAEVKVNTPRLFSRDQFVPPSIPSLFSKCKAIGRLEIHLTRPRKEIEIDAIFAAISGIPVQELHVSKIITFLRICKIKKRLVLKEDICDFDNYWMRKGVNSVQTCGPQFLSEAVRFVPEVKIAIAGQMSRTRIKERLIHWVQVVSALNTTGRVRAVLHIDDNTNRSWITVAASEVKAYGHAGRFAMLVCMAISMLLVFWSVTLSMITYN</sequence>